<name>A0A0L0F7R1_9EUKA</name>
<protein>
    <recommendedName>
        <fullName evidence="2">GP-PDE domain-containing protein</fullName>
    </recommendedName>
</protein>
<dbReference type="Proteomes" id="UP000054560">
    <property type="component" value="Unassembled WGS sequence"/>
</dbReference>
<proteinExistence type="predicted"/>
<feature type="transmembrane region" description="Helical" evidence="1">
    <location>
        <begin position="27"/>
        <end position="49"/>
    </location>
</feature>
<sequence>MGAILPDSALQRPAFTQDSIMHTLDEIYSILFSTSLNCTVVVLLCIGLLEYNATSSLSLALGWILCVVVVFRFVKAKKPTQLQSLLIQQFAWDKIGTPAVIGHRGVTETSPENTLSAITDAAKVCLAVMCESELLVSIHLLRI</sequence>
<reference evidence="3 4" key="1">
    <citation type="submission" date="2011-02" db="EMBL/GenBank/DDBJ databases">
        <title>The Genome Sequence of Sphaeroforma arctica JP610.</title>
        <authorList>
            <consortium name="The Broad Institute Genome Sequencing Platform"/>
            <person name="Russ C."/>
            <person name="Cuomo C."/>
            <person name="Young S.K."/>
            <person name="Zeng Q."/>
            <person name="Gargeya S."/>
            <person name="Alvarado L."/>
            <person name="Berlin A."/>
            <person name="Chapman S.B."/>
            <person name="Chen Z."/>
            <person name="Freedman E."/>
            <person name="Gellesch M."/>
            <person name="Goldberg J."/>
            <person name="Griggs A."/>
            <person name="Gujja S."/>
            <person name="Heilman E."/>
            <person name="Heiman D."/>
            <person name="Howarth C."/>
            <person name="Mehta T."/>
            <person name="Neiman D."/>
            <person name="Pearson M."/>
            <person name="Roberts A."/>
            <person name="Saif S."/>
            <person name="Shea T."/>
            <person name="Shenoy N."/>
            <person name="Sisk P."/>
            <person name="Stolte C."/>
            <person name="Sykes S."/>
            <person name="White J."/>
            <person name="Yandava C."/>
            <person name="Burger G."/>
            <person name="Gray M.W."/>
            <person name="Holland P.W.H."/>
            <person name="King N."/>
            <person name="Lang F.B.F."/>
            <person name="Roger A.J."/>
            <person name="Ruiz-Trillo I."/>
            <person name="Haas B."/>
            <person name="Nusbaum C."/>
            <person name="Birren B."/>
        </authorList>
    </citation>
    <scope>NUCLEOTIDE SEQUENCE [LARGE SCALE GENOMIC DNA]</scope>
    <source>
        <strain evidence="3 4">JP610</strain>
    </source>
</reference>
<accession>A0A0L0F7R1</accession>
<organism evidence="3 4">
    <name type="scientific">Sphaeroforma arctica JP610</name>
    <dbReference type="NCBI Taxonomy" id="667725"/>
    <lineage>
        <taxon>Eukaryota</taxon>
        <taxon>Ichthyosporea</taxon>
        <taxon>Ichthyophonida</taxon>
        <taxon>Sphaeroforma</taxon>
    </lineage>
</organism>
<keyword evidence="1" id="KW-0812">Transmembrane</keyword>
<keyword evidence="1" id="KW-0472">Membrane</keyword>
<feature type="transmembrane region" description="Helical" evidence="1">
    <location>
        <begin position="55"/>
        <end position="74"/>
    </location>
</feature>
<dbReference type="SUPFAM" id="SSF51695">
    <property type="entry name" value="PLC-like phosphodiesterases"/>
    <property type="match status" value="1"/>
</dbReference>
<evidence type="ECO:0000313" key="3">
    <source>
        <dbReference type="EMBL" id="KNC72772.1"/>
    </source>
</evidence>
<dbReference type="AlphaFoldDB" id="A0A0L0F7R1"/>
<dbReference type="PROSITE" id="PS51704">
    <property type="entry name" value="GP_PDE"/>
    <property type="match status" value="1"/>
</dbReference>
<keyword evidence="1" id="KW-1133">Transmembrane helix</keyword>
<dbReference type="RefSeq" id="XP_014146674.1">
    <property type="nucleotide sequence ID" value="XM_014291199.1"/>
</dbReference>
<evidence type="ECO:0000313" key="4">
    <source>
        <dbReference type="Proteomes" id="UP000054560"/>
    </source>
</evidence>
<dbReference type="GO" id="GO:0008081">
    <property type="term" value="F:phosphoric diester hydrolase activity"/>
    <property type="evidence" value="ECO:0007669"/>
    <property type="project" value="InterPro"/>
</dbReference>
<evidence type="ECO:0000259" key="2">
    <source>
        <dbReference type="PROSITE" id="PS51704"/>
    </source>
</evidence>
<dbReference type="InterPro" id="IPR030395">
    <property type="entry name" value="GP_PDE_dom"/>
</dbReference>
<feature type="domain" description="GP-PDE" evidence="2">
    <location>
        <begin position="98"/>
        <end position="143"/>
    </location>
</feature>
<feature type="non-terminal residue" evidence="3">
    <location>
        <position position="143"/>
    </location>
</feature>
<keyword evidence="4" id="KW-1185">Reference proteome</keyword>
<dbReference type="GeneID" id="25915172"/>
<evidence type="ECO:0000256" key="1">
    <source>
        <dbReference type="SAM" id="Phobius"/>
    </source>
</evidence>
<dbReference type="EMBL" id="KQ246530">
    <property type="protein sequence ID" value="KNC72772.1"/>
    <property type="molecule type" value="Genomic_DNA"/>
</dbReference>
<dbReference type="InterPro" id="IPR017946">
    <property type="entry name" value="PLC-like_Pdiesterase_TIM-brl"/>
</dbReference>
<gene>
    <name evidence="3" type="ORF">SARC_14668</name>
</gene>
<dbReference type="GO" id="GO:0006629">
    <property type="term" value="P:lipid metabolic process"/>
    <property type="evidence" value="ECO:0007669"/>
    <property type="project" value="InterPro"/>
</dbReference>
<dbReference type="Gene3D" id="3.20.20.190">
    <property type="entry name" value="Phosphatidylinositol (PI) phosphodiesterase"/>
    <property type="match status" value="1"/>
</dbReference>